<dbReference type="Proteomes" id="UP000481037">
    <property type="component" value="Unassembled WGS sequence"/>
</dbReference>
<dbReference type="InterPro" id="IPR032623">
    <property type="entry name" value="FecR_N"/>
</dbReference>
<comment type="caution">
    <text evidence="4">The sequence shown here is derived from an EMBL/GenBank/DDBJ whole genome shotgun (WGS) entry which is preliminary data.</text>
</comment>
<dbReference type="AlphaFoldDB" id="A0A6L5QAB2"/>
<dbReference type="GO" id="GO:0016989">
    <property type="term" value="F:sigma factor antagonist activity"/>
    <property type="evidence" value="ECO:0007669"/>
    <property type="project" value="TreeGrafter"/>
</dbReference>
<dbReference type="InterPro" id="IPR006860">
    <property type="entry name" value="FecR"/>
</dbReference>
<dbReference type="Pfam" id="PF04773">
    <property type="entry name" value="FecR"/>
    <property type="match status" value="1"/>
</dbReference>
<evidence type="ECO:0000313" key="5">
    <source>
        <dbReference type="Proteomes" id="UP000481037"/>
    </source>
</evidence>
<dbReference type="Pfam" id="PF16220">
    <property type="entry name" value="DUF4880"/>
    <property type="match status" value="1"/>
</dbReference>
<evidence type="ECO:0000256" key="1">
    <source>
        <dbReference type="SAM" id="MobiDB-lite"/>
    </source>
</evidence>
<evidence type="ECO:0000259" key="2">
    <source>
        <dbReference type="Pfam" id="PF04773"/>
    </source>
</evidence>
<dbReference type="InterPro" id="IPR012373">
    <property type="entry name" value="Ferrdict_sens_TM"/>
</dbReference>
<evidence type="ECO:0000313" key="4">
    <source>
        <dbReference type="EMBL" id="MRX06626.1"/>
    </source>
</evidence>
<reference evidence="4 5" key="1">
    <citation type="submission" date="2019-11" db="EMBL/GenBank/DDBJ databases">
        <title>Novel species isolated from a subtropical stream in China.</title>
        <authorList>
            <person name="Lu H."/>
        </authorList>
    </citation>
    <scope>NUCLEOTIDE SEQUENCE [LARGE SCALE GENOMIC DNA]</scope>
    <source>
        <strain evidence="4 5">FT25W</strain>
    </source>
</reference>
<feature type="compositionally biased region" description="Low complexity" evidence="1">
    <location>
        <begin position="1"/>
        <end position="15"/>
    </location>
</feature>
<organism evidence="4 5">
    <name type="scientific">Duganella alba</name>
    <dbReference type="NCBI Taxonomy" id="2666081"/>
    <lineage>
        <taxon>Bacteria</taxon>
        <taxon>Pseudomonadati</taxon>
        <taxon>Pseudomonadota</taxon>
        <taxon>Betaproteobacteria</taxon>
        <taxon>Burkholderiales</taxon>
        <taxon>Oxalobacteraceae</taxon>
        <taxon>Telluria group</taxon>
        <taxon>Duganella</taxon>
    </lineage>
</organism>
<feature type="region of interest" description="Disordered" evidence="1">
    <location>
        <begin position="1"/>
        <end position="20"/>
    </location>
</feature>
<dbReference type="RefSeq" id="WP_154366908.1">
    <property type="nucleotide sequence ID" value="NZ_WKJM01000001.1"/>
</dbReference>
<sequence>MRAGAAGRRGMSSAATETSQEHAVLRQAAEWFAILHAGDASAAEHEAWQRWLDAAPEHQLAWQKIEAVNRQFGMLPAEPALAALKTPNTRRSAAKKILLLATTVALGAAVSRRDSREYMAALAAGERTAVGEMRQLALADGSDLWMNTDSALDIDFAAGLRRVALHRGEILLHSGHDPVRPARPLVVDLLGGRLTALGTRFSVFRTGAAARLAVFEGAVRIELDSGQAQVAAAGTQMHFGADWIGAAEAADEQQSAWTRKRLSVERMRLGDFVATLARFRRGHLSCNPAVADLLLTGSYPLDDLDRILSALEKSLPVRVHRVMPWWVTLEPAGIAPAGHAT</sequence>
<keyword evidence="5" id="KW-1185">Reference proteome</keyword>
<evidence type="ECO:0000259" key="3">
    <source>
        <dbReference type="Pfam" id="PF16220"/>
    </source>
</evidence>
<gene>
    <name evidence="4" type="ORF">GJ697_02110</name>
</gene>
<feature type="domain" description="FecR N-terminal" evidence="3">
    <location>
        <begin position="26"/>
        <end position="68"/>
    </location>
</feature>
<name>A0A6L5QAB2_9BURK</name>
<proteinExistence type="predicted"/>
<accession>A0A6L5QAB2</accession>
<protein>
    <submittedName>
        <fullName evidence="4">DUF4880 domain-containing protein</fullName>
    </submittedName>
</protein>
<dbReference type="PANTHER" id="PTHR30273:SF2">
    <property type="entry name" value="PROTEIN FECR"/>
    <property type="match status" value="1"/>
</dbReference>
<dbReference type="EMBL" id="WKJM01000001">
    <property type="protein sequence ID" value="MRX06626.1"/>
    <property type="molecule type" value="Genomic_DNA"/>
</dbReference>
<dbReference type="Gene3D" id="2.60.120.1440">
    <property type="match status" value="1"/>
</dbReference>
<dbReference type="PANTHER" id="PTHR30273">
    <property type="entry name" value="PERIPLASMIC SIGNAL SENSOR AND SIGMA FACTOR ACTIVATOR FECR-RELATED"/>
    <property type="match status" value="1"/>
</dbReference>
<dbReference type="PIRSF" id="PIRSF018266">
    <property type="entry name" value="FecR"/>
    <property type="match status" value="1"/>
</dbReference>
<feature type="domain" description="FecR protein" evidence="2">
    <location>
        <begin position="127"/>
        <end position="220"/>
    </location>
</feature>